<evidence type="ECO:0000259" key="10">
    <source>
        <dbReference type="Pfam" id="PF04290"/>
    </source>
</evidence>
<reference evidence="11 12" key="2">
    <citation type="submission" date="2020-04" db="EMBL/GenBank/DDBJ databases">
        <title>Complete genome sequence of Alteromonas pelagimontana 5.12T.</title>
        <authorList>
            <person name="Sinha R.K."/>
            <person name="Krishnan K.P."/>
            <person name="Kurian J.P."/>
        </authorList>
    </citation>
    <scope>NUCLEOTIDE SEQUENCE [LARGE SCALE GENOMIC DNA]</scope>
    <source>
        <strain evidence="11 12">5.12</strain>
    </source>
</reference>
<dbReference type="KEGG" id="apel:CA267_011385"/>
<accession>A0A6M4MDS0</accession>
<feature type="domain" description="Tripartite ATP-independent periplasmic transporters DctQ component" evidence="10">
    <location>
        <begin position="19"/>
        <end position="143"/>
    </location>
</feature>
<keyword evidence="7 9" id="KW-0472">Membrane</keyword>
<gene>
    <name evidence="11" type="ORF">CA267_011385</name>
</gene>
<sequence>MKWLDKFERLICVCLLAAIVLLVFLAAVMRTVGIPVIWSVEVAQLLFVWLAMLAANQTFRHSEHASVDILMRRLTPARQQVLLQIFDVAMIAILLVVAYYGFTLFAINPKRTLGSTDIPYQYVTLALPVGAILMISTLIQRLIAPKHHKPEESGL</sequence>
<evidence type="ECO:0000256" key="9">
    <source>
        <dbReference type="RuleBase" id="RU369079"/>
    </source>
</evidence>
<dbReference type="PANTHER" id="PTHR35011:SF2">
    <property type="entry name" value="2,3-DIKETO-L-GULONATE TRAP TRANSPORTER SMALL PERMEASE PROTEIN YIAM"/>
    <property type="match status" value="1"/>
</dbReference>
<keyword evidence="4 9" id="KW-0997">Cell inner membrane</keyword>
<dbReference type="Pfam" id="PF04290">
    <property type="entry name" value="DctQ"/>
    <property type="match status" value="1"/>
</dbReference>
<keyword evidence="12" id="KW-1185">Reference proteome</keyword>
<evidence type="ECO:0000313" key="12">
    <source>
        <dbReference type="Proteomes" id="UP000219285"/>
    </source>
</evidence>
<dbReference type="InterPro" id="IPR055348">
    <property type="entry name" value="DctQ"/>
</dbReference>
<evidence type="ECO:0000256" key="7">
    <source>
        <dbReference type="ARBA" id="ARBA00023136"/>
    </source>
</evidence>
<protein>
    <recommendedName>
        <fullName evidence="9">TRAP transporter small permease protein</fullName>
    </recommendedName>
</protein>
<keyword evidence="5 9" id="KW-0812">Transmembrane</keyword>
<dbReference type="RefSeq" id="WP_075607373.1">
    <property type="nucleotide sequence ID" value="NZ_CP052766.1"/>
</dbReference>
<evidence type="ECO:0000256" key="2">
    <source>
        <dbReference type="ARBA" id="ARBA00022448"/>
    </source>
</evidence>
<feature type="transmembrane region" description="Helical" evidence="9">
    <location>
        <begin position="122"/>
        <end position="139"/>
    </location>
</feature>
<dbReference type="EMBL" id="CP052766">
    <property type="protein sequence ID" value="QJR81334.1"/>
    <property type="molecule type" value="Genomic_DNA"/>
</dbReference>
<dbReference type="Proteomes" id="UP000219285">
    <property type="component" value="Chromosome"/>
</dbReference>
<name>A0A6M4MDS0_9ALTE</name>
<feature type="transmembrane region" description="Helical" evidence="9">
    <location>
        <begin position="81"/>
        <end position="102"/>
    </location>
</feature>
<dbReference type="GO" id="GO:0022857">
    <property type="term" value="F:transmembrane transporter activity"/>
    <property type="evidence" value="ECO:0007669"/>
    <property type="project" value="UniProtKB-UniRule"/>
</dbReference>
<dbReference type="AlphaFoldDB" id="A0A6M4MDS0"/>
<evidence type="ECO:0000256" key="5">
    <source>
        <dbReference type="ARBA" id="ARBA00022692"/>
    </source>
</evidence>
<dbReference type="InterPro" id="IPR007387">
    <property type="entry name" value="TRAP_DctQ"/>
</dbReference>
<evidence type="ECO:0000256" key="6">
    <source>
        <dbReference type="ARBA" id="ARBA00022989"/>
    </source>
</evidence>
<reference evidence="12" key="1">
    <citation type="submission" date="2014-12" db="EMBL/GenBank/DDBJ databases">
        <title>Complete genome sequence of a multi-drug resistant Klebsiella pneumoniae.</title>
        <authorList>
            <person name="Hua X."/>
            <person name="Chen Q."/>
            <person name="Li X."/>
            <person name="Feng Y."/>
            <person name="Ruan Z."/>
            <person name="Yu Y."/>
        </authorList>
    </citation>
    <scope>NUCLEOTIDE SEQUENCE [LARGE SCALE GENOMIC DNA]</scope>
    <source>
        <strain evidence="12">5.12</strain>
    </source>
</reference>
<evidence type="ECO:0000313" key="11">
    <source>
        <dbReference type="EMBL" id="QJR81334.1"/>
    </source>
</evidence>
<comment type="subcellular location">
    <subcellularLocation>
        <location evidence="1 9">Cell inner membrane</location>
        <topology evidence="1 9">Multi-pass membrane protein</topology>
    </subcellularLocation>
</comment>
<evidence type="ECO:0000256" key="4">
    <source>
        <dbReference type="ARBA" id="ARBA00022519"/>
    </source>
</evidence>
<dbReference type="GO" id="GO:0005886">
    <property type="term" value="C:plasma membrane"/>
    <property type="evidence" value="ECO:0007669"/>
    <property type="project" value="UniProtKB-SubCell"/>
</dbReference>
<keyword evidence="6 9" id="KW-1133">Transmembrane helix</keyword>
<feature type="transmembrane region" description="Helical" evidence="9">
    <location>
        <begin position="36"/>
        <end position="55"/>
    </location>
</feature>
<comment type="function">
    <text evidence="9">Part of the tripartite ATP-independent periplasmic (TRAP) transport system.</text>
</comment>
<evidence type="ECO:0000256" key="1">
    <source>
        <dbReference type="ARBA" id="ARBA00004429"/>
    </source>
</evidence>
<dbReference type="PANTHER" id="PTHR35011">
    <property type="entry name" value="2,3-DIKETO-L-GULONATE TRAP TRANSPORTER SMALL PERMEASE PROTEIN YIAM"/>
    <property type="match status" value="1"/>
</dbReference>
<keyword evidence="3" id="KW-1003">Cell membrane</keyword>
<evidence type="ECO:0000256" key="3">
    <source>
        <dbReference type="ARBA" id="ARBA00022475"/>
    </source>
</evidence>
<comment type="caution">
    <text evidence="9">Lacks conserved residue(s) required for the propagation of feature annotation.</text>
</comment>
<evidence type="ECO:0000256" key="8">
    <source>
        <dbReference type="ARBA" id="ARBA00038436"/>
    </source>
</evidence>
<dbReference type="GO" id="GO:0015740">
    <property type="term" value="P:C4-dicarboxylate transport"/>
    <property type="evidence" value="ECO:0007669"/>
    <property type="project" value="TreeGrafter"/>
</dbReference>
<dbReference type="OrthoDB" id="2085311at2"/>
<comment type="subunit">
    <text evidence="9">The complex comprises the extracytoplasmic solute receptor protein and the two transmembrane proteins.</text>
</comment>
<comment type="similarity">
    <text evidence="8 9">Belongs to the TRAP transporter small permease family.</text>
</comment>
<keyword evidence="2 9" id="KW-0813">Transport</keyword>
<organism evidence="11 12">
    <name type="scientific">Alteromonas pelagimontana</name>
    <dbReference type="NCBI Taxonomy" id="1858656"/>
    <lineage>
        <taxon>Bacteria</taxon>
        <taxon>Pseudomonadati</taxon>
        <taxon>Pseudomonadota</taxon>
        <taxon>Gammaproteobacteria</taxon>
        <taxon>Alteromonadales</taxon>
        <taxon>Alteromonadaceae</taxon>
        <taxon>Alteromonas/Salinimonas group</taxon>
        <taxon>Alteromonas</taxon>
    </lineage>
</organism>
<proteinExistence type="inferred from homology"/>